<reference evidence="2" key="1">
    <citation type="submission" date="2022-06" db="EMBL/GenBank/DDBJ databases">
        <title>Aeoliella straminimaris, a novel planctomycete from sediments.</title>
        <authorList>
            <person name="Vitorino I.R."/>
            <person name="Lage O.M."/>
        </authorList>
    </citation>
    <scope>NUCLEOTIDE SEQUENCE</scope>
    <source>
        <strain evidence="2">ICT_H6.2</strain>
    </source>
</reference>
<feature type="transmembrane region" description="Helical" evidence="1">
    <location>
        <begin position="129"/>
        <end position="154"/>
    </location>
</feature>
<feature type="transmembrane region" description="Helical" evidence="1">
    <location>
        <begin position="93"/>
        <end position="117"/>
    </location>
</feature>
<feature type="transmembrane region" description="Helical" evidence="1">
    <location>
        <begin position="21"/>
        <end position="43"/>
    </location>
</feature>
<keyword evidence="1" id="KW-1133">Transmembrane helix</keyword>
<comment type="caution">
    <text evidence="2">The sequence shown here is derived from an EMBL/GenBank/DDBJ whole genome shotgun (WGS) entry which is preliminary data.</text>
</comment>
<organism evidence="2 3">
    <name type="scientific">Aeoliella straminimaris</name>
    <dbReference type="NCBI Taxonomy" id="2954799"/>
    <lineage>
        <taxon>Bacteria</taxon>
        <taxon>Pseudomonadati</taxon>
        <taxon>Planctomycetota</taxon>
        <taxon>Planctomycetia</taxon>
        <taxon>Pirellulales</taxon>
        <taxon>Lacipirellulaceae</taxon>
        <taxon>Aeoliella</taxon>
    </lineage>
</organism>
<proteinExistence type="predicted"/>
<keyword evidence="1" id="KW-0812">Transmembrane</keyword>
<dbReference type="Proteomes" id="UP001155241">
    <property type="component" value="Unassembled WGS sequence"/>
</dbReference>
<accession>A0A9X2JHG2</accession>
<sequence>MTDFEPSHELPPEPNPRGLQFSTWSLLVILTAVSVLLAVLLGIGRAVGMSNAEIVESGFLQRFLYILPMLVVWSVGLMLSFGHLRRGDRNAELLVVAFIGLIVTSVVVNIVQMVLIFQITKQGASSLTWGFSILSVFSVLLNTVWWVLILMAIFRGRSEATHPEEADHLEHVYLEKISDED</sequence>
<dbReference type="AlphaFoldDB" id="A0A9X2JHG2"/>
<feature type="transmembrane region" description="Helical" evidence="1">
    <location>
        <begin position="63"/>
        <end position="81"/>
    </location>
</feature>
<name>A0A9X2JHG2_9BACT</name>
<protein>
    <submittedName>
        <fullName evidence="2">Uncharacterized protein</fullName>
    </submittedName>
</protein>
<dbReference type="RefSeq" id="WP_252853888.1">
    <property type="nucleotide sequence ID" value="NZ_JAMXLR010000061.1"/>
</dbReference>
<gene>
    <name evidence="2" type="ORF">NG895_17905</name>
</gene>
<evidence type="ECO:0000313" key="2">
    <source>
        <dbReference type="EMBL" id="MCO6045776.1"/>
    </source>
</evidence>
<keyword evidence="3" id="KW-1185">Reference proteome</keyword>
<evidence type="ECO:0000313" key="3">
    <source>
        <dbReference type="Proteomes" id="UP001155241"/>
    </source>
</evidence>
<keyword evidence="1" id="KW-0472">Membrane</keyword>
<evidence type="ECO:0000256" key="1">
    <source>
        <dbReference type="SAM" id="Phobius"/>
    </source>
</evidence>
<dbReference type="EMBL" id="JAMXLR010000061">
    <property type="protein sequence ID" value="MCO6045776.1"/>
    <property type="molecule type" value="Genomic_DNA"/>
</dbReference>